<dbReference type="Proteomes" id="UP000037035">
    <property type="component" value="Unassembled WGS sequence"/>
</dbReference>
<evidence type="ECO:0000313" key="2">
    <source>
        <dbReference type="Proteomes" id="UP000037035"/>
    </source>
</evidence>
<dbReference type="AlphaFoldDB" id="A0A0L6V3W9"/>
<keyword evidence="2" id="KW-1185">Reference proteome</keyword>
<gene>
    <name evidence="1" type="ORF">VP01_2734g1</name>
</gene>
<protein>
    <submittedName>
        <fullName evidence="1">Uncharacterized protein</fullName>
    </submittedName>
</protein>
<evidence type="ECO:0000313" key="1">
    <source>
        <dbReference type="EMBL" id="KNZ55227.1"/>
    </source>
</evidence>
<sequence length="38" mass="4479">MDIMSKDLSTCVDEFELAFKKVKEKILRDMDKESNPPF</sequence>
<reference evidence="1 2" key="1">
    <citation type="submission" date="2015-08" db="EMBL/GenBank/DDBJ databases">
        <title>Next Generation Sequencing and Analysis of the Genome of Puccinia sorghi L Schw, the Causal Agent of Maize Common Rust.</title>
        <authorList>
            <person name="Rochi L."/>
            <person name="Burguener G."/>
            <person name="Darino M."/>
            <person name="Turjanski A."/>
            <person name="Kreff E."/>
            <person name="Dieguez M.J."/>
            <person name="Sacco F."/>
        </authorList>
    </citation>
    <scope>NUCLEOTIDE SEQUENCE [LARGE SCALE GENOMIC DNA]</scope>
    <source>
        <strain evidence="1 2">RO10H11247</strain>
    </source>
</reference>
<comment type="caution">
    <text evidence="1">The sequence shown here is derived from an EMBL/GenBank/DDBJ whole genome shotgun (WGS) entry which is preliminary data.</text>
</comment>
<name>A0A0L6V3W9_9BASI</name>
<dbReference type="EMBL" id="LAVV01007651">
    <property type="protein sequence ID" value="KNZ55227.1"/>
    <property type="molecule type" value="Genomic_DNA"/>
</dbReference>
<accession>A0A0L6V3W9</accession>
<organism evidence="1 2">
    <name type="scientific">Puccinia sorghi</name>
    <dbReference type="NCBI Taxonomy" id="27349"/>
    <lineage>
        <taxon>Eukaryota</taxon>
        <taxon>Fungi</taxon>
        <taxon>Dikarya</taxon>
        <taxon>Basidiomycota</taxon>
        <taxon>Pucciniomycotina</taxon>
        <taxon>Pucciniomycetes</taxon>
        <taxon>Pucciniales</taxon>
        <taxon>Pucciniaceae</taxon>
        <taxon>Puccinia</taxon>
    </lineage>
</organism>
<proteinExistence type="predicted"/>
<dbReference type="VEuPathDB" id="FungiDB:VP01_2734g1"/>